<comment type="caution">
    <text evidence="4">The sequence shown here is derived from an EMBL/GenBank/DDBJ whole genome shotgun (WGS) entry which is preliminary data.</text>
</comment>
<keyword evidence="5" id="KW-1185">Reference proteome</keyword>
<dbReference type="PANTHER" id="PTHR20931">
    <property type="entry name" value="TETRATRICOPEPTIDE REPEAT PROTEIN 30"/>
    <property type="match status" value="1"/>
</dbReference>
<dbReference type="InterPro" id="IPR011990">
    <property type="entry name" value="TPR-like_helical_dom_sf"/>
</dbReference>
<evidence type="ECO:0000256" key="2">
    <source>
        <dbReference type="ARBA" id="ARBA00022803"/>
    </source>
</evidence>
<gene>
    <name evidence="4" type="ORF">BLNAU_94</name>
</gene>
<accession>A0ABQ9YM13</accession>
<evidence type="ECO:0000313" key="5">
    <source>
        <dbReference type="Proteomes" id="UP001281761"/>
    </source>
</evidence>
<evidence type="ECO:0000256" key="1">
    <source>
        <dbReference type="ARBA" id="ARBA00022737"/>
    </source>
</evidence>
<dbReference type="EMBL" id="JARBJD010000001">
    <property type="protein sequence ID" value="KAK2964794.1"/>
    <property type="molecule type" value="Genomic_DNA"/>
</dbReference>
<evidence type="ECO:0000256" key="3">
    <source>
        <dbReference type="SAM" id="MobiDB-lite"/>
    </source>
</evidence>
<sequence>MTTGLPGGSLTQSVYSLIQDGKYKDAIVTLARLKSQLPNNRASNSLLAYCYFNDEQFDEAAQVYEFLTIQFPTVRHYRLSWIQSLYKAGRLDEAERQCFAGKIHPNEEDDPIYTHNLNLVHAQIKYDKDELQSANRFLIDNCDENEQDVKVIEGAILFKEKKFEMACQKFVEAIPAGGYMPHIAYNIALSHFQLKRYGLALKSIEDIQEKANRDQQENMGTSKDSMLIEALNLKAAIDYNLKEYDKAQDAMLEMPEREEHDLDSVTLHNTAVMSVEQDPDDAIEKLYFLLASPPFPKETVTNLLLLLCKTMRYDEAGEVLKAERIGQGQLTSGGGQQRNSTQGRIATGKMNRLQTAVNSVIQGGGFQGATVDPQLREFVEASIIQNTSPEEAYRLFQKLAAKQFDELKKSIKAMQDLRTATLPPDTVTLIMKQHQDCIHRYMPTQMAMARIFWDLKKYPQTAQVLQGCRDVCGEELVWQINLAHTLFVQTRYEFAKELYEKIMEKQQVNSILDVTPIVLGNLCVCHVMHEENDLGEQIIVRVDKEEEKIHMEDPDAQPLHHTIIDLVIGTLYCSRKTFDFGIKQTIKSFQPVEQKLTPGTWFYAKRNFCYLQECLAKHSGSVTDATQSMILEFLDKVDEFGKEIPAENGVTDAVDVLDSNYADVVKKKSAAEERKQAKEKEKEKKNRDPKKDPKLATVSKVTIPQTVSDEARLIKCMFLRIFDEE</sequence>
<reference evidence="4 5" key="1">
    <citation type="journal article" date="2022" name="bioRxiv">
        <title>Genomics of Preaxostyla Flagellates Illuminates Evolutionary Transitions and the Path Towards Mitochondrial Loss.</title>
        <authorList>
            <person name="Novak L.V.F."/>
            <person name="Treitli S.C."/>
            <person name="Pyrih J."/>
            <person name="Halakuc P."/>
            <person name="Pipaliya S.V."/>
            <person name="Vacek V."/>
            <person name="Brzon O."/>
            <person name="Soukal P."/>
            <person name="Eme L."/>
            <person name="Dacks J.B."/>
            <person name="Karnkowska A."/>
            <person name="Elias M."/>
            <person name="Hampl V."/>
        </authorList>
    </citation>
    <scope>NUCLEOTIDE SEQUENCE [LARGE SCALE GENOMIC DNA]</scope>
    <source>
        <strain evidence="4">NAU3</strain>
        <tissue evidence="4">Gut</tissue>
    </source>
</reference>
<organism evidence="4 5">
    <name type="scientific">Blattamonas nauphoetae</name>
    <dbReference type="NCBI Taxonomy" id="2049346"/>
    <lineage>
        <taxon>Eukaryota</taxon>
        <taxon>Metamonada</taxon>
        <taxon>Preaxostyla</taxon>
        <taxon>Oxymonadida</taxon>
        <taxon>Blattamonas</taxon>
    </lineage>
</organism>
<feature type="region of interest" description="Disordered" evidence="3">
    <location>
        <begin position="668"/>
        <end position="699"/>
    </location>
</feature>
<dbReference type="InterPro" id="IPR039941">
    <property type="entry name" value="TT30"/>
</dbReference>
<protein>
    <submittedName>
        <fullName evidence="4">Tetratricopeptide repeat protein 30B</fullName>
    </submittedName>
</protein>
<proteinExistence type="predicted"/>
<dbReference type="Gene3D" id="1.25.40.10">
    <property type="entry name" value="Tetratricopeptide repeat domain"/>
    <property type="match status" value="2"/>
</dbReference>
<keyword evidence="2" id="KW-0802">TPR repeat</keyword>
<dbReference type="PANTHER" id="PTHR20931:SF0">
    <property type="entry name" value="TETRATRICOPEPTIDE REPEAT PROTEIN 30"/>
    <property type="match status" value="1"/>
</dbReference>
<dbReference type="SUPFAM" id="SSF48452">
    <property type="entry name" value="TPR-like"/>
    <property type="match status" value="2"/>
</dbReference>
<keyword evidence="1" id="KW-0677">Repeat</keyword>
<feature type="compositionally biased region" description="Basic and acidic residues" evidence="3">
    <location>
        <begin position="668"/>
        <end position="694"/>
    </location>
</feature>
<dbReference type="Proteomes" id="UP001281761">
    <property type="component" value="Unassembled WGS sequence"/>
</dbReference>
<evidence type="ECO:0000313" key="4">
    <source>
        <dbReference type="EMBL" id="KAK2964794.1"/>
    </source>
</evidence>
<name>A0ABQ9YM13_9EUKA</name>
<dbReference type="Pfam" id="PF12895">
    <property type="entry name" value="ANAPC3"/>
    <property type="match status" value="1"/>
</dbReference>